<evidence type="ECO:0000313" key="3">
    <source>
        <dbReference type="Proteomes" id="UP001595904"/>
    </source>
</evidence>
<accession>A0ABV8T5G4</accession>
<sequence length="1337" mass="146658">MSSIEKLIGADTLSTQRSLLVAHAELLSAEFLESIGKLLRESVPPLSLVLRDRLALIKRCQEVGIAAAFAEIVASRSDAQVHDYLDDVIAGFVDCNGFDAKREYLAHHPELLTGATLRKLESRDGLAPEQQQQYHIAHYFMTLAHELGVDRLTTQTRDILLALEGLCGCTSGPDQQEFIEQHPLLLHADAEDIAAVFERTNVPDGYRRAFSALRALLASCRATGIAAAFAENFEARRARLFKRVSTATVGLMSPVTMEDLRRHLEDYPELRGDCSHPEVRFDSDPNDDLIRIIDGGIEDLASDKALSPRQRALLLRNATILRRARQIGIAEAIEEAVSDARRALPFEAAVALLSSTAVEVLNGRLSMPDAMTQIQGSNVVQVIRESGIGDIISVCLASIRDPHVHLTVAELLDASATHAALSIDKCAQAKTTLCGYLVEVVRLHPGVEVLQHRSLAFGREAAQLLSAASLPLPYTLASNLTAILIEAFKRSGASTVLNEAIETMQEAARLFPDEPAVLTNLGSALAIRYGSSGAMSDIDAAIAALRQAAASEKKMEPTERIGMLSALGSSLRKRASVRGESDLIEAEAIYEELSASVPPASPHAGLVLNNLSLVQRDRFHLNADPALIDAAASNMSQSVALAAPQSWEWINRASNLADILLTRYNAQHLASDLETCISLTRDVLELSPRTPLAISVLATALLKRFDATEDRSDLDAAIRVLMVVQTGDDELRGDEDIVRACMHVLHRRYELDRNPSVLEQAVDLSLMLLERQQAGSLQWAIQQAEIATLLELQYEASGSATDLNRCIEARRQALSVFTVERTPTYYARSANILADLLRNIPDWPAAREVGQRALEALQEVRRQRGFAGAADSESDLDLTLLCSNLTEACLKSEDSPERRREAMVYAEAGKARAFLDQMSTVDLLAPAGVPEDLLFRERDLRLRLRRLASASDNAADASYQSLRRRLEDILQAIDRYPGAQPYVAIRRGSTPEWKDLAELAGLLGERCAVVEYSMLLSGEMVAFVLRSGWEAPEVIRLPIHQLTLLNRYMRGFFRELHGQRHPSLNRNEWLGLGALLIAPLEATLQDVELVYFIPQLGLRYLPLHALTLGGEPFITRRAVAYAPSAGVLLRILRGERERAMHGAQSLVMSYTDGDAAEKELFDREAQVVADVLGALCVNGEFATESVLREHARTASIIHLSCHGRFDSEDPLSSAIKLHGGLFTARDWARLQVRSDLIVLSACETGLSGSGRGDDIAGMTSALLYSGAASVLLTLWRVNAHSTLEWMVKFYETLQALSSSGARSFAIARAFQTATLHVRERHPEVHHWGAFILQGDCQ</sequence>
<evidence type="ECO:0000313" key="2">
    <source>
        <dbReference type="EMBL" id="MFC4314340.1"/>
    </source>
</evidence>
<dbReference type="Proteomes" id="UP001595904">
    <property type="component" value="Unassembled WGS sequence"/>
</dbReference>
<comment type="caution">
    <text evidence="2">The sequence shown here is derived from an EMBL/GenBank/DDBJ whole genome shotgun (WGS) entry which is preliminary data.</text>
</comment>
<protein>
    <submittedName>
        <fullName evidence="2">CHAT domain-containing protein</fullName>
    </submittedName>
</protein>
<keyword evidence="3" id="KW-1185">Reference proteome</keyword>
<feature type="domain" description="CHAT" evidence="1">
    <location>
        <begin position="1073"/>
        <end position="1335"/>
    </location>
</feature>
<dbReference type="Pfam" id="PF12770">
    <property type="entry name" value="CHAT"/>
    <property type="match status" value="1"/>
</dbReference>
<proteinExistence type="predicted"/>
<dbReference type="InterPro" id="IPR011990">
    <property type="entry name" value="TPR-like_helical_dom_sf"/>
</dbReference>
<dbReference type="EMBL" id="JBHSDU010000015">
    <property type="protein sequence ID" value="MFC4314340.1"/>
    <property type="molecule type" value="Genomic_DNA"/>
</dbReference>
<name>A0ABV8T5G4_9GAMM</name>
<dbReference type="Gene3D" id="1.25.40.10">
    <property type="entry name" value="Tetratricopeptide repeat domain"/>
    <property type="match status" value="1"/>
</dbReference>
<dbReference type="InterPro" id="IPR024983">
    <property type="entry name" value="CHAT_dom"/>
</dbReference>
<evidence type="ECO:0000259" key="1">
    <source>
        <dbReference type="Pfam" id="PF12770"/>
    </source>
</evidence>
<dbReference type="RefSeq" id="WP_380605438.1">
    <property type="nucleotide sequence ID" value="NZ_JBHSDU010000015.1"/>
</dbReference>
<gene>
    <name evidence="2" type="ORF">ACFPN2_35070</name>
</gene>
<reference evidence="3" key="1">
    <citation type="journal article" date="2019" name="Int. J. Syst. Evol. Microbiol.">
        <title>The Global Catalogue of Microorganisms (GCM) 10K type strain sequencing project: providing services to taxonomists for standard genome sequencing and annotation.</title>
        <authorList>
            <consortium name="The Broad Institute Genomics Platform"/>
            <consortium name="The Broad Institute Genome Sequencing Center for Infectious Disease"/>
            <person name="Wu L."/>
            <person name="Ma J."/>
        </authorList>
    </citation>
    <scope>NUCLEOTIDE SEQUENCE [LARGE SCALE GENOMIC DNA]</scope>
    <source>
        <strain evidence="3">CGMCC 1.10759</strain>
    </source>
</reference>
<organism evidence="2 3">
    <name type="scientific">Steroidobacter flavus</name>
    <dbReference type="NCBI Taxonomy" id="1842136"/>
    <lineage>
        <taxon>Bacteria</taxon>
        <taxon>Pseudomonadati</taxon>
        <taxon>Pseudomonadota</taxon>
        <taxon>Gammaproteobacteria</taxon>
        <taxon>Steroidobacterales</taxon>
        <taxon>Steroidobacteraceae</taxon>
        <taxon>Steroidobacter</taxon>
    </lineage>
</organism>